<sequence length="148" mass="15281">PLGGGGRGPRPDGLVCCRPPAAAGARVALAGARPPLDPQRDRDAGDADLLPEPLLARPRPGHGPPPPAALAGGRPAGVQVRGDGIHRGGLLRRAAASGARHRGDDRRAAAEGMTDEQRLSCAADGLRLLVTLLRESHIAAPARERLRR</sequence>
<name>A0A061R594_9CHLO</name>
<feature type="compositionally biased region" description="Low complexity" evidence="1">
    <location>
        <begin position="47"/>
        <end position="58"/>
    </location>
</feature>
<evidence type="ECO:0000256" key="1">
    <source>
        <dbReference type="SAM" id="MobiDB-lite"/>
    </source>
</evidence>
<dbReference type="AlphaFoldDB" id="A0A061R594"/>
<proteinExistence type="predicted"/>
<feature type="region of interest" description="Disordered" evidence="1">
    <location>
        <begin position="94"/>
        <end position="114"/>
    </location>
</feature>
<feature type="non-terminal residue" evidence="2">
    <location>
        <position position="148"/>
    </location>
</feature>
<gene>
    <name evidence="2" type="ORF">TSPGSL018_9578</name>
</gene>
<accession>A0A061R594</accession>
<organism evidence="2">
    <name type="scientific">Tetraselmis sp. GSL018</name>
    <dbReference type="NCBI Taxonomy" id="582737"/>
    <lineage>
        <taxon>Eukaryota</taxon>
        <taxon>Viridiplantae</taxon>
        <taxon>Chlorophyta</taxon>
        <taxon>core chlorophytes</taxon>
        <taxon>Chlorodendrophyceae</taxon>
        <taxon>Chlorodendrales</taxon>
        <taxon>Chlorodendraceae</taxon>
        <taxon>Tetraselmis</taxon>
    </lineage>
</organism>
<reference evidence="2" key="1">
    <citation type="submission" date="2014-05" db="EMBL/GenBank/DDBJ databases">
        <title>The transcriptome of the halophilic microalga Tetraselmis sp. GSL018 isolated from the Great Salt Lake, Utah.</title>
        <authorList>
            <person name="Jinkerson R.E."/>
            <person name="D'Adamo S."/>
            <person name="Posewitz M.C."/>
        </authorList>
    </citation>
    <scope>NUCLEOTIDE SEQUENCE</scope>
    <source>
        <strain evidence="2">GSL018</strain>
    </source>
</reference>
<protein>
    <submittedName>
        <fullName evidence="2">Uncharacterized protein</fullName>
    </submittedName>
</protein>
<evidence type="ECO:0000313" key="2">
    <source>
        <dbReference type="EMBL" id="JAC68082.1"/>
    </source>
</evidence>
<feature type="non-terminal residue" evidence="2">
    <location>
        <position position="1"/>
    </location>
</feature>
<feature type="region of interest" description="Disordered" evidence="1">
    <location>
        <begin position="30"/>
        <end position="77"/>
    </location>
</feature>
<dbReference type="EMBL" id="GBEZ01018346">
    <property type="protein sequence ID" value="JAC68082.1"/>
    <property type="molecule type" value="Transcribed_RNA"/>
</dbReference>